<organism evidence="1 2">
    <name type="scientific">Austropuccinia psidii MF-1</name>
    <dbReference type="NCBI Taxonomy" id="1389203"/>
    <lineage>
        <taxon>Eukaryota</taxon>
        <taxon>Fungi</taxon>
        <taxon>Dikarya</taxon>
        <taxon>Basidiomycota</taxon>
        <taxon>Pucciniomycotina</taxon>
        <taxon>Pucciniomycetes</taxon>
        <taxon>Pucciniales</taxon>
        <taxon>Sphaerophragmiaceae</taxon>
        <taxon>Austropuccinia</taxon>
    </lineage>
</organism>
<protein>
    <submittedName>
        <fullName evidence="1">Uncharacterized protein</fullName>
    </submittedName>
</protein>
<evidence type="ECO:0000313" key="1">
    <source>
        <dbReference type="EMBL" id="MBW0553899.1"/>
    </source>
</evidence>
<dbReference type="AlphaFoldDB" id="A0A9Q3J1T5"/>
<accession>A0A9Q3J1T5</accession>
<gene>
    <name evidence="1" type="ORF">O181_093614</name>
</gene>
<proteinExistence type="predicted"/>
<keyword evidence="2" id="KW-1185">Reference proteome</keyword>
<name>A0A9Q3J1T5_9BASI</name>
<dbReference type="EMBL" id="AVOT02060421">
    <property type="protein sequence ID" value="MBW0553899.1"/>
    <property type="molecule type" value="Genomic_DNA"/>
</dbReference>
<dbReference type="OrthoDB" id="2232363at2759"/>
<sequence>MTSHFKVYLENNNKPSFVCPITSKILETHVRLSNVCCLNTQATEEGELWNKLLGNMNKNNMMKLVKVNGVGSVCNECVKGKITQLPFEQSFEAANQLLENIHLDLCGPYQTLSIAGAK</sequence>
<evidence type="ECO:0000313" key="2">
    <source>
        <dbReference type="Proteomes" id="UP000765509"/>
    </source>
</evidence>
<comment type="caution">
    <text evidence="1">The sequence shown here is derived from an EMBL/GenBank/DDBJ whole genome shotgun (WGS) entry which is preliminary data.</text>
</comment>
<reference evidence="1" key="1">
    <citation type="submission" date="2021-03" db="EMBL/GenBank/DDBJ databases">
        <title>Draft genome sequence of rust myrtle Austropuccinia psidii MF-1, a brazilian biotype.</title>
        <authorList>
            <person name="Quecine M.C."/>
            <person name="Pachon D.M.R."/>
            <person name="Bonatelli M.L."/>
            <person name="Correr F.H."/>
            <person name="Franceschini L.M."/>
            <person name="Leite T.F."/>
            <person name="Margarido G.R.A."/>
            <person name="Almeida C.A."/>
            <person name="Ferrarezi J.A."/>
            <person name="Labate C.A."/>
        </authorList>
    </citation>
    <scope>NUCLEOTIDE SEQUENCE</scope>
    <source>
        <strain evidence="1">MF-1</strain>
    </source>
</reference>
<dbReference type="Proteomes" id="UP000765509">
    <property type="component" value="Unassembled WGS sequence"/>
</dbReference>